<accession>A0A4Z1G1J6</accession>
<gene>
    <name evidence="1" type="ORF">BPAE_0011g00810</name>
</gene>
<dbReference type="Proteomes" id="UP000297910">
    <property type="component" value="Unassembled WGS sequence"/>
</dbReference>
<proteinExistence type="predicted"/>
<evidence type="ECO:0000313" key="1">
    <source>
        <dbReference type="EMBL" id="TGO29808.1"/>
    </source>
</evidence>
<comment type="caution">
    <text evidence="1">The sequence shown here is derived from an EMBL/GenBank/DDBJ whole genome shotgun (WGS) entry which is preliminary data.</text>
</comment>
<name>A0A4Z1G1J6_9HELO</name>
<keyword evidence="2" id="KW-1185">Reference proteome</keyword>
<protein>
    <submittedName>
        <fullName evidence="1">Uncharacterized protein</fullName>
    </submittedName>
</protein>
<dbReference type="AlphaFoldDB" id="A0A4Z1G1J6"/>
<reference evidence="1 2" key="1">
    <citation type="submission" date="2017-12" db="EMBL/GenBank/DDBJ databases">
        <title>Comparative genomics of Botrytis spp.</title>
        <authorList>
            <person name="Valero-Jimenez C.A."/>
            <person name="Tapia P."/>
            <person name="Veloso J."/>
            <person name="Silva-Moreno E."/>
            <person name="Staats M."/>
            <person name="Valdes J.H."/>
            <person name="Van Kan J.A.L."/>
        </authorList>
    </citation>
    <scope>NUCLEOTIDE SEQUENCE [LARGE SCALE GENOMIC DNA]</scope>
    <source>
        <strain evidence="1 2">Bp0003</strain>
    </source>
</reference>
<evidence type="ECO:0000313" key="2">
    <source>
        <dbReference type="Proteomes" id="UP000297910"/>
    </source>
</evidence>
<dbReference type="EMBL" id="PQXI01000011">
    <property type="protein sequence ID" value="TGO29808.1"/>
    <property type="molecule type" value="Genomic_DNA"/>
</dbReference>
<sequence length="217" mass="24273">MQDDTTSSVPFKSHADAEIEIVGTLQPNPISRSLPEGSTVTVRLDMTLRKSDSPLSFDTKSSFIAQNKTVSSGFHIYHTDDGIGSLPRICTQAPMVDVNVDEDLMTLYPDLTVSVDVTTKVYTKKAYDGQMQQYFFRGRLSTMEIGDKHEIRLGAGRQSMVWLYWGTKEDIIEKHVKNNGHAGHTGKCSRSFRSRGYGMSHQPVLRLVRPIAFSVVE</sequence>
<organism evidence="1 2">
    <name type="scientific">Botrytis paeoniae</name>
    <dbReference type="NCBI Taxonomy" id="278948"/>
    <lineage>
        <taxon>Eukaryota</taxon>
        <taxon>Fungi</taxon>
        <taxon>Dikarya</taxon>
        <taxon>Ascomycota</taxon>
        <taxon>Pezizomycotina</taxon>
        <taxon>Leotiomycetes</taxon>
        <taxon>Helotiales</taxon>
        <taxon>Sclerotiniaceae</taxon>
        <taxon>Botrytis</taxon>
    </lineage>
</organism>